<feature type="transmembrane region" description="Helical" evidence="1">
    <location>
        <begin position="55"/>
        <end position="72"/>
    </location>
</feature>
<evidence type="ECO:0000256" key="1">
    <source>
        <dbReference type="SAM" id="Phobius"/>
    </source>
</evidence>
<keyword evidence="1" id="KW-1133">Transmembrane helix</keyword>
<accession>A0A4U3KZZ7</accession>
<dbReference type="AlphaFoldDB" id="A0A4U3KZZ7"/>
<organism evidence="2 3">
    <name type="scientific">Ilyomonas limi</name>
    <dbReference type="NCBI Taxonomy" id="2575867"/>
    <lineage>
        <taxon>Bacteria</taxon>
        <taxon>Pseudomonadati</taxon>
        <taxon>Bacteroidota</taxon>
        <taxon>Chitinophagia</taxon>
        <taxon>Chitinophagales</taxon>
        <taxon>Chitinophagaceae</taxon>
        <taxon>Ilyomonas</taxon>
    </lineage>
</organism>
<name>A0A4U3KZZ7_9BACT</name>
<dbReference type="EMBL" id="SZQL01000008">
    <property type="protein sequence ID" value="TKK68248.1"/>
    <property type="molecule type" value="Genomic_DNA"/>
</dbReference>
<sequence length="258" mass="29613">MENQSENQADKKEHRDWHKISKQGTLISKFLFLLFLLFLVITATLNFIIYPYSLFVVGLEVSLALISAFTIVRMSTFKPTKPYDFEKLKEHKEPIKLLLTNINYDIARYEEGSSYYFNGVRFYKYSTIILAGISTIILGLDFSDYGDMIVFGEMRYTTFAKNIALIIGAIITVTTALMTYWNIEKYWLTNKTIVNKLRALRDDVESDFVAGKLNNGEKTLQEKIDEYKKIKGDFYKYWEGALADRGSSSGQGNSTSSS</sequence>
<dbReference type="RefSeq" id="WP_137261927.1">
    <property type="nucleotide sequence ID" value="NZ_SZQL01000008.1"/>
</dbReference>
<dbReference type="OrthoDB" id="1494321at2"/>
<keyword evidence="3" id="KW-1185">Reference proteome</keyword>
<dbReference type="Proteomes" id="UP000305848">
    <property type="component" value="Unassembled WGS sequence"/>
</dbReference>
<keyword evidence="1" id="KW-0472">Membrane</keyword>
<reference evidence="2 3" key="1">
    <citation type="submission" date="2019-05" db="EMBL/GenBank/DDBJ databases">
        <title>Panacibacter sp. strain 17mud1-8 Genome sequencing and assembly.</title>
        <authorList>
            <person name="Chhetri G."/>
        </authorList>
    </citation>
    <scope>NUCLEOTIDE SEQUENCE [LARGE SCALE GENOMIC DNA]</scope>
    <source>
        <strain evidence="2 3">17mud1-8</strain>
    </source>
</reference>
<evidence type="ECO:0000313" key="2">
    <source>
        <dbReference type="EMBL" id="TKK68248.1"/>
    </source>
</evidence>
<evidence type="ECO:0000313" key="3">
    <source>
        <dbReference type="Proteomes" id="UP000305848"/>
    </source>
</evidence>
<proteinExistence type="predicted"/>
<protein>
    <submittedName>
        <fullName evidence="2">DUF4231 domain-containing protein</fullName>
    </submittedName>
</protein>
<gene>
    <name evidence="2" type="ORF">FC093_11475</name>
</gene>
<feature type="transmembrane region" description="Helical" evidence="1">
    <location>
        <begin position="30"/>
        <end position="49"/>
    </location>
</feature>
<comment type="caution">
    <text evidence="2">The sequence shown here is derived from an EMBL/GenBank/DDBJ whole genome shotgun (WGS) entry which is preliminary data.</text>
</comment>
<feature type="transmembrane region" description="Helical" evidence="1">
    <location>
        <begin position="163"/>
        <end position="183"/>
    </location>
</feature>
<dbReference type="NCBIfam" id="NF033634">
    <property type="entry name" value="SLATT_1"/>
    <property type="match status" value="1"/>
</dbReference>
<keyword evidence="1" id="KW-0812">Transmembrane</keyword>
<feature type="transmembrane region" description="Helical" evidence="1">
    <location>
        <begin position="122"/>
        <end position="143"/>
    </location>
</feature>